<organism evidence="2 3">
    <name type="scientific">Neotabrizicola shimadae</name>
    <dbReference type="NCBI Taxonomy" id="2807096"/>
    <lineage>
        <taxon>Bacteria</taxon>
        <taxon>Pseudomonadati</taxon>
        <taxon>Pseudomonadota</taxon>
        <taxon>Alphaproteobacteria</taxon>
        <taxon>Rhodobacterales</taxon>
        <taxon>Paracoccaceae</taxon>
        <taxon>Neotabrizicola</taxon>
    </lineage>
</organism>
<keyword evidence="1" id="KW-0812">Transmembrane</keyword>
<sequence>MAVLLVIAAGLAGFIAAVLGWTVFDIGFLAGLGLWSGIGTLGFVLSLAWALMPRRKGPPSLPQPQLA</sequence>
<dbReference type="EMBL" id="CP069370">
    <property type="protein sequence ID" value="QYZ68727.1"/>
    <property type="molecule type" value="Genomic_DNA"/>
</dbReference>
<keyword evidence="1" id="KW-0472">Membrane</keyword>
<dbReference type="RefSeq" id="WP_220660950.1">
    <property type="nucleotide sequence ID" value="NZ_CP069370.1"/>
</dbReference>
<feature type="transmembrane region" description="Helical" evidence="1">
    <location>
        <begin position="30"/>
        <end position="51"/>
    </location>
</feature>
<evidence type="ECO:0000256" key="1">
    <source>
        <dbReference type="SAM" id="Phobius"/>
    </source>
</evidence>
<accession>A0A8G1EAV3</accession>
<dbReference type="AlphaFoldDB" id="A0A8G1EAV3"/>
<name>A0A8G1EAV3_9RHOB</name>
<dbReference type="Proteomes" id="UP000826300">
    <property type="component" value="Chromosome"/>
</dbReference>
<keyword evidence="3" id="KW-1185">Reference proteome</keyword>
<evidence type="ECO:0000313" key="3">
    <source>
        <dbReference type="Proteomes" id="UP000826300"/>
    </source>
</evidence>
<keyword evidence="1" id="KW-1133">Transmembrane helix</keyword>
<dbReference type="KEGG" id="nsm:JO391_13230"/>
<protein>
    <submittedName>
        <fullName evidence="2">Uncharacterized protein</fullName>
    </submittedName>
</protein>
<proteinExistence type="predicted"/>
<gene>
    <name evidence="2" type="ORF">JO391_13230</name>
</gene>
<evidence type="ECO:0000313" key="2">
    <source>
        <dbReference type="EMBL" id="QYZ68727.1"/>
    </source>
</evidence>
<reference evidence="2" key="1">
    <citation type="submission" date="2021-02" db="EMBL/GenBank/DDBJ databases">
        <title>Rhodobacter shimadae sp. nov., an aerobic anoxygenic phototrophic bacterium isolated from a hot spring.</title>
        <authorList>
            <person name="Muramatsu S."/>
            <person name="Haruta S."/>
            <person name="Hirose S."/>
            <person name="Hanada S."/>
        </authorList>
    </citation>
    <scope>NUCLEOTIDE SEQUENCE</scope>
    <source>
        <strain evidence="2">N10</strain>
    </source>
</reference>